<dbReference type="SMART" id="SM00494">
    <property type="entry name" value="ChtBD2"/>
    <property type="match status" value="1"/>
</dbReference>
<dbReference type="InterPro" id="IPR036508">
    <property type="entry name" value="Chitin-bd_dom_sf"/>
</dbReference>
<accession>A0A3R7MAC1</accession>
<feature type="domain" description="Chitin-binding type-2" evidence="2">
    <location>
        <begin position="53"/>
        <end position="120"/>
    </location>
</feature>
<dbReference type="Gene3D" id="2.170.140.10">
    <property type="entry name" value="Chitin binding domain"/>
    <property type="match status" value="1"/>
</dbReference>
<dbReference type="InterPro" id="IPR002557">
    <property type="entry name" value="Chitin-bd_dom"/>
</dbReference>
<dbReference type="PANTHER" id="PTHR22933:SF43">
    <property type="entry name" value="LP10131P"/>
    <property type="match status" value="1"/>
</dbReference>
<feature type="chain" id="PRO_5018544292" description="Chitin-binding type-2 domain-containing protein" evidence="1">
    <location>
        <begin position="24"/>
        <end position="143"/>
    </location>
</feature>
<dbReference type="EMBL" id="QCYY01002309">
    <property type="protein sequence ID" value="ROT71324.1"/>
    <property type="molecule type" value="Genomic_DNA"/>
</dbReference>
<evidence type="ECO:0000259" key="2">
    <source>
        <dbReference type="PROSITE" id="PS50940"/>
    </source>
</evidence>
<dbReference type="PANTHER" id="PTHR22933">
    <property type="entry name" value="FI18007P1-RELATED"/>
    <property type="match status" value="1"/>
</dbReference>
<organism evidence="3 4">
    <name type="scientific">Penaeus vannamei</name>
    <name type="common">Whiteleg shrimp</name>
    <name type="synonym">Litopenaeus vannamei</name>
    <dbReference type="NCBI Taxonomy" id="6689"/>
    <lineage>
        <taxon>Eukaryota</taxon>
        <taxon>Metazoa</taxon>
        <taxon>Ecdysozoa</taxon>
        <taxon>Arthropoda</taxon>
        <taxon>Crustacea</taxon>
        <taxon>Multicrustacea</taxon>
        <taxon>Malacostraca</taxon>
        <taxon>Eumalacostraca</taxon>
        <taxon>Eucarida</taxon>
        <taxon>Decapoda</taxon>
        <taxon>Dendrobranchiata</taxon>
        <taxon>Penaeoidea</taxon>
        <taxon>Penaeidae</taxon>
        <taxon>Penaeus</taxon>
    </lineage>
</organism>
<sequence length="143" mass="15783">MCQAVYLGLMAVALSLATGATHASVRVARQASAERSLGLPSNSSSVRQNIRDTFSCDGLSYGYYADVDNDCQIFHICYPYLQGDGSTQMFKWSFICPEQTIFNQETLTCTRPEDAVPCEEVASFYFVNGAFGKVDEPFSKNEI</sequence>
<dbReference type="InterPro" id="IPR052976">
    <property type="entry name" value="Scoloptoxin-like"/>
</dbReference>
<proteinExistence type="predicted"/>
<reference evidence="3 4" key="2">
    <citation type="submission" date="2019-01" db="EMBL/GenBank/DDBJ databases">
        <title>The decoding of complex shrimp genome reveals the adaptation for benthos swimmer, frequently molting mechanism and breeding impact on genome.</title>
        <authorList>
            <person name="Sun Y."/>
            <person name="Gao Y."/>
            <person name="Yu Y."/>
        </authorList>
    </citation>
    <scope>NUCLEOTIDE SEQUENCE [LARGE SCALE GENOMIC DNA]</scope>
    <source>
        <tissue evidence="3">Muscle</tissue>
    </source>
</reference>
<dbReference type="SUPFAM" id="SSF57625">
    <property type="entry name" value="Invertebrate chitin-binding proteins"/>
    <property type="match status" value="1"/>
</dbReference>
<evidence type="ECO:0000256" key="1">
    <source>
        <dbReference type="SAM" id="SignalP"/>
    </source>
</evidence>
<evidence type="ECO:0000313" key="3">
    <source>
        <dbReference type="EMBL" id="ROT71324.1"/>
    </source>
</evidence>
<feature type="signal peptide" evidence="1">
    <location>
        <begin position="1"/>
        <end position="23"/>
    </location>
</feature>
<keyword evidence="4" id="KW-1185">Reference proteome</keyword>
<gene>
    <name evidence="3" type="ORF">C7M84_010358</name>
</gene>
<dbReference type="AlphaFoldDB" id="A0A3R7MAC1"/>
<dbReference type="OrthoDB" id="6407151at2759"/>
<dbReference type="PROSITE" id="PS50940">
    <property type="entry name" value="CHIT_BIND_II"/>
    <property type="match status" value="1"/>
</dbReference>
<dbReference type="Pfam" id="PF01607">
    <property type="entry name" value="CBM_14"/>
    <property type="match status" value="1"/>
</dbReference>
<dbReference type="GO" id="GO:0008061">
    <property type="term" value="F:chitin binding"/>
    <property type="evidence" value="ECO:0007669"/>
    <property type="project" value="InterPro"/>
</dbReference>
<reference evidence="3 4" key="1">
    <citation type="submission" date="2018-04" db="EMBL/GenBank/DDBJ databases">
        <authorList>
            <person name="Zhang X."/>
            <person name="Yuan J."/>
            <person name="Li F."/>
            <person name="Xiang J."/>
        </authorList>
    </citation>
    <scope>NUCLEOTIDE SEQUENCE [LARGE SCALE GENOMIC DNA]</scope>
    <source>
        <tissue evidence="3">Muscle</tissue>
    </source>
</reference>
<name>A0A3R7MAC1_PENVA</name>
<protein>
    <recommendedName>
        <fullName evidence="2">Chitin-binding type-2 domain-containing protein</fullName>
    </recommendedName>
</protein>
<dbReference type="Proteomes" id="UP000283509">
    <property type="component" value="Unassembled WGS sequence"/>
</dbReference>
<comment type="caution">
    <text evidence="3">The sequence shown here is derived from an EMBL/GenBank/DDBJ whole genome shotgun (WGS) entry which is preliminary data.</text>
</comment>
<keyword evidence="1" id="KW-0732">Signal</keyword>
<evidence type="ECO:0000313" key="4">
    <source>
        <dbReference type="Proteomes" id="UP000283509"/>
    </source>
</evidence>
<dbReference type="GO" id="GO:0005576">
    <property type="term" value="C:extracellular region"/>
    <property type="evidence" value="ECO:0007669"/>
    <property type="project" value="InterPro"/>
</dbReference>